<comment type="caution">
    <text evidence="2">The sequence shown here is derived from an EMBL/GenBank/DDBJ whole genome shotgun (WGS) entry which is preliminary data.</text>
</comment>
<proteinExistence type="predicted"/>
<organism evidence="2 3">
    <name type="scientific">Leptolinea tardivitalis</name>
    <dbReference type="NCBI Taxonomy" id="229920"/>
    <lineage>
        <taxon>Bacteria</taxon>
        <taxon>Bacillati</taxon>
        <taxon>Chloroflexota</taxon>
        <taxon>Anaerolineae</taxon>
        <taxon>Anaerolineales</taxon>
        <taxon>Anaerolineaceae</taxon>
        <taxon>Leptolinea</taxon>
    </lineage>
</organism>
<feature type="transmembrane region" description="Helical" evidence="1">
    <location>
        <begin position="187"/>
        <end position="207"/>
    </location>
</feature>
<keyword evidence="1" id="KW-0472">Membrane</keyword>
<dbReference type="AlphaFoldDB" id="A0A0P6WS55"/>
<name>A0A0P6WS55_9CHLR</name>
<evidence type="ECO:0000313" key="2">
    <source>
        <dbReference type="EMBL" id="KPL71785.1"/>
    </source>
</evidence>
<protein>
    <recommendedName>
        <fullName evidence="4">Ig-like domain-containing protein</fullName>
    </recommendedName>
</protein>
<sequence>MIELNAMHLSKWSPLISLIAALWIAAIGYAQAPDKKPVIISPRGGEALQGRVEINGITAMEGFQRAEVEFRYTNDPKETWFLIAETDQAVNPGKITEWDTSTITDGFYDLRVSVFLKDGTSTSAEIKGIRVRNYSPIETPTPSNTLNAVESMSTLETQVPTRTPRPTQPVFAANPAVLSRADLNSSLVRGGIAGIGSFLAFAVYWIIKKSLS</sequence>
<evidence type="ECO:0000256" key="1">
    <source>
        <dbReference type="SAM" id="Phobius"/>
    </source>
</evidence>
<keyword evidence="1" id="KW-1133">Transmembrane helix</keyword>
<reference evidence="2 3" key="1">
    <citation type="submission" date="2015-07" db="EMBL/GenBank/DDBJ databases">
        <title>Genome sequence of Leptolinea tardivitalis DSM 16556.</title>
        <authorList>
            <person name="Hemp J."/>
            <person name="Ward L.M."/>
            <person name="Pace L.A."/>
            <person name="Fischer W.W."/>
        </authorList>
    </citation>
    <scope>NUCLEOTIDE SEQUENCE [LARGE SCALE GENOMIC DNA]</scope>
    <source>
        <strain evidence="2 3">YMTK-2</strain>
    </source>
</reference>
<dbReference type="EMBL" id="LGCK01000010">
    <property type="protein sequence ID" value="KPL71785.1"/>
    <property type="molecule type" value="Genomic_DNA"/>
</dbReference>
<keyword evidence="1" id="KW-0812">Transmembrane</keyword>
<dbReference type="RefSeq" id="WP_062420413.1">
    <property type="nucleotide sequence ID" value="NZ_BBYA01000002.1"/>
</dbReference>
<dbReference type="Proteomes" id="UP000050430">
    <property type="component" value="Unassembled WGS sequence"/>
</dbReference>
<evidence type="ECO:0000313" key="3">
    <source>
        <dbReference type="Proteomes" id="UP000050430"/>
    </source>
</evidence>
<accession>A0A0P6WS55</accession>
<dbReference type="OrthoDB" id="165875at2"/>
<evidence type="ECO:0008006" key="4">
    <source>
        <dbReference type="Google" id="ProtNLM"/>
    </source>
</evidence>
<dbReference type="STRING" id="229920.ADM99_10135"/>
<keyword evidence="3" id="KW-1185">Reference proteome</keyword>
<gene>
    <name evidence="2" type="ORF">ADM99_10135</name>
</gene>